<keyword evidence="6 14" id="KW-0548">Nucleotidyltransferase</keyword>
<comment type="pathway">
    <text evidence="1 14">Cofactor biosynthesis; FAD biosynthesis; FAD from FMN: step 1/1.</text>
</comment>
<dbReference type="Gene3D" id="3.40.50.620">
    <property type="entry name" value="HUPs"/>
    <property type="match status" value="1"/>
</dbReference>
<dbReference type="PIRSF" id="PIRSF004491">
    <property type="entry name" value="FAD_Synth"/>
    <property type="match status" value="1"/>
</dbReference>
<dbReference type="AlphaFoldDB" id="A0A3E2TJ18"/>
<dbReference type="Proteomes" id="UP000260773">
    <property type="component" value="Unassembled WGS sequence"/>
</dbReference>
<organism evidence="16 17">
    <name type="scientific">Coprococcus catus</name>
    <dbReference type="NCBI Taxonomy" id="116085"/>
    <lineage>
        <taxon>Bacteria</taxon>
        <taxon>Bacillati</taxon>
        <taxon>Bacillota</taxon>
        <taxon>Clostridia</taxon>
        <taxon>Lachnospirales</taxon>
        <taxon>Lachnospiraceae</taxon>
        <taxon>Coprococcus</taxon>
    </lineage>
</organism>
<evidence type="ECO:0000313" key="16">
    <source>
        <dbReference type="EMBL" id="RGB76799.1"/>
    </source>
</evidence>
<keyword evidence="3 14" id="KW-0285">Flavoprotein</keyword>
<keyword evidence="5 14" id="KW-0808">Transferase</keyword>
<dbReference type="EC" id="2.7.7.2" evidence="14"/>
<evidence type="ECO:0000256" key="10">
    <source>
        <dbReference type="ARBA" id="ARBA00022840"/>
    </source>
</evidence>
<dbReference type="SUPFAM" id="SSF82114">
    <property type="entry name" value="Riboflavin kinase-like"/>
    <property type="match status" value="1"/>
</dbReference>
<feature type="domain" description="Riboflavin kinase" evidence="15">
    <location>
        <begin position="179"/>
        <end position="306"/>
    </location>
</feature>
<evidence type="ECO:0000256" key="7">
    <source>
        <dbReference type="ARBA" id="ARBA00022741"/>
    </source>
</evidence>
<accession>A0A3E2TJ18</accession>
<dbReference type="EMBL" id="QVEP01000037">
    <property type="protein sequence ID" value="RGB76799.1"/>
    <property type="molecule type" value="Genomic_DNA"/>
</dbReference>
<dbReference type="SMART" id="SM00904">
    <property type="entry name" value="Flavokinase"/>
    <property type="match status" value="1"/>
</dbReference>
<comment type="catalytic activity">
    <reaction evidence="12 14">
        <text>riboflavin + ATP = FMN + ADP + H(+)</text>
        <dbReference type="Rhea" id="RHEA:14357"/>
        <dbReference type="ChEBI" id="CHEBI:15378"/>
        <dbReference type="ChEBI" id="CHEBI:30616"/>
        <dbReference type="ChEBI" id="CHEBI:57986"/>
        <dbReference type="ChEBI" id="CHEBI:58210"/>
        <dbReference type="ChEBI" id="CHEBI:456216"/>
        <dbReference type="EC" id="2.7.1.26"/>
    </reaction>
</comment>
<dbReference type="Pfam" id="PF06574">
    <property type="entry name" value="FAD_syn"/>
    <property type="match status" value="1"/>
</dbReference>
<comment type="similarity">
    <text evidence="14">Belongs to the ribF family.</text>
</comment>
<proteinExistence type="inferred from homology"/>
<gene>
    <name evidence="16" type="ORF">DW070_12765</name>
</gene>
<evidence type="ECO:0000256" key="11">
    <source>
        <dbReference type="ARBA" id="ARBA00023268"/>
    </source>
</evidence>
<dbReference type="InterPro" id="IPR023465">
    <property type="entry name" value="Riboflavin_kinase_dom_sf"/>
</dbReference>
<comment type="pathway">
    <text evidence="2 14">Cofactor biosynthesis; FMN biosynthesis; FMN from riboflavin (ATP route): step 1/1.</text>
</comment>
<evidence type="ECO:0000256" key="1">
    <source>
        <dbReference type="ARBA" id="ARBA00004726"/>
    </source>
</evidence>
<protein>
    <recommendedName>
        <fullName evidence="14">Riboflavin biosynthesis protein</fullName>
    </recommendedName>
    <domain>
        <recommendedName>
            <fullName evidence="14">Riboflavin kinase</fullName>
            <ecNumber evidence="14">2.7.1.26</ecNumber>
        </recommendedName>
        <alternativeName>
            <fullName evidence="14">Flavokinase</fullName>
        </alternativeName>
    </domain>
    <domain>
        <recommendedName>
            <fullName evidence="14">FMN adenylyltransferase</fullName>
            <ecNumber evidence="14">2.7.7.2</ecNumber>
        </recommendedName>
        <alternativeName>
            <fullName evidence="14">FAD pyrophosphorylase</fullName>
        </alternativeName>
        <alternativeName>
            <fullName evidence="14">FAD synthase</fullName>
        </alternativeName>
    </domain>
</protein>
<dbReference type="GO" id="GO:0006747">
    <property type="term" value="P:FAD biosynthetic process"/>
    <property type="evidence" value="ECO:0007669"/>
    <property type="project" value="UniProtKB-UniRule"/>
</dbReference>
<sequence length="310" mass="35519">MIYFRGTKDIHLDHTVVALGKFDGLHRGHQLLINKLKEYGKKGFQTVVFTFDFHPMSLLTGKKQSLIYTKEERLRIVEEMGIDVLIEYPFTQETAHMMPEDFVRDVLVRDIGAKVIVVGDDFHFGYQRSGDVSFLKKHAAAYSYVVDNCEKLCVHGEEISSTMIRGYIAEGRMETVTELLGRPYEINGKVIPGKANGRKVDMRTANLAPEDIKLLPPEGVYASVVQIEGMEGKYYALTNIGRNPTVGDHNELRIETHVVEFSGDLYDRMITVRIYQRLRDEHKFASLEEVKAQVMKDQEKAMAYFKEHHI</sequence>
<dbReference type="InterPro" id="IPR002606">
    <property type="entry name" value="Riboflavin_kinase_bac"/>
</dbReference>
<evidence type="ECO:0000256" key="14">
    <source>
        <dbReference type="PIRNR" id="PIRNR004491"/>
    </source>
</evidence>
<dbReference type="GO" id="GO:0009231">
    <property type="term" value="P:riboflavin biosynthetic process"/>
    <property type="evidence" value="ECO:0007669"/>
    <property type="project" value="InterPro"/>
</dbReference>
<keyword evidence="11" id="KW-0511">Multifunctional enzyme</keyword>
<dbReference type="UniPathway" id="UPA00277">
    <property type="reaction ID" value="UER00407"/>
</dbReference>
<dbReference type="Gene3D" id="2.40.30.30">
    <property type="entry name" value="Riboflavin kinase-like"/>
    <property type="match status" value="1"/>
</dbReference>
<dbReference type="GO" id="GO:0005524">
    <property type="term" value="F:ATP binding"/>
    <property type="evidence" value="ECO:0007669"/>
    <property type="project" value="UniProtKB-UniRule"/>
</dbReference>
<dbReference type="CDD" id="cd02064">
    <property type="entry name" value="FAD_synthetase_N"/>
    <property type="match status" value="1"/>
</dbReference>
<keyword evidence="8 14" id="KW-0418">Kinase</keyword>
<dbReference type="InterPro" id="IPR023468">
    <property type="entry name" value="Riboflavin_kinase"/>
</dbReference>
<evidence type="ECO:0000259" key="15">
    <source>
        <dbReference type="SMART" id="SM00904"/>
    </source>
</evidence>
<dbReference type="Pfam" id="PF01687">
    <property type="entry name" value="Flavokinase"/>
    <property type="match status" value="1"/>
</dbReference>
<dbReference type="GO" id="GO:0009398">
    <property type="term" value="P:FMN biosynthetic process"/>
    <property type="evidence" value="ECO:0007669"/>
    <property type="project" value="UniProtKB-UniRule"/>
</dbReference>
<dbReference type="NCBIfam" id="NF004162">
    <property type="entry name" value="PRK05627.1-5"/>
    <property type="match status" value="1"/>
</dbReference>
<evidence type="ECO:0000256" key="8">
    <source>
        <dbReference type="ARBA" id="ARBA00022777"/>
    </source>
</evidence>
<dbReference type="FunFam" id="3.40.50.620:FF:000021">
    <property type="entry name" value="Riboflavin biosynthesis protein"/>
    <property type="match status" value="1"/>
</dbReference>
<evidence type="ECO:0000313" key="17">
    <source>
        <dbReference type="Proteomes" id="UP000260773"/>
    </source>
</evidence>
<dbReference type="NCBIfam" id="NF004160">
    <property type="entry name" value="PRK05627.1-3"/>
    <property type="match status" value="1"/>
</dbReference>
<keyword evidence="4 14" id="KW-0288">FMN</keyword>
<comment type="catalytic activity">
    <reaction evidence="13 14">
        <text>FMN + ATP + H(+) = FAD + diphosphate</text>
        <dbReference type="Rhea" id="RHEA:17237"/>
        <dbReference type="ChEBI" id="CHEBI:15378"/>
        <dbReference type="ChEBI" id="CHEBI:30616"/>
        <dbReference type="ChEBI" id="CHEBI:33019"/>
        <dbReference type="ChEBI" id="CHEBI:57692"/>
        <dbReference type="ChEBI" id="CHEBI:58210"/>
        <dbReference type="EC" id="2.7.7.2"/>
    </reaction>
</comment>
<dbReference type="InterPro" id="IPR014729">
    <property type="entry name" value="Rossmann-like_a/b/a_fold"/>
</dbReference>
<reference evidence="16 17" key="1">
    <citation type="submission" date="2018-08" db="EMBL/GenBank/DDBJ databases">
        <title>A genome reference for cultivated species of the human gut microbiota.</title>
        <authorList>
            <person name="Zou Y."/>
            <person name="Xue W."/>
            <person name="Luo G."/>
        </authorList>
    </citation>
    <scope>NUCLEOTIDE SEQUENCE [LARGE SCALE GENOMIC DNA]</scope>
    <source>
        <strain evidence="16 17">AF45-17</strain>
    </source>
</reference>
<dbReference type="PANTHER" id="PTHR22749">
    <property type="entry name" value="RIBOFLAVIN KINASE/FMN ADENYLYLTRANSFERASE"/>
    <property type="match status" value="1"/>
</dbReference>
<evidence type="ECO:0000256" key="3">
    <source>
        <dbReference type="ARBA" id="ARBA00022630"/>
    </source>
</evidence>
<dbReference type="InterPro" id="IPR015865">
    <property type="entry name" value="Riboflavin_kinase_bac/euk"/>
</dbReference>
<evidence type="ECO:0000256" key="4">
    <source>
        <dbReference type="ARBA" id="ARBA00022643"/>
    </source>
</evidence>
<evidence type="ECO:0000256" key="2">
    <source>
        <dbReference type="ARBA" id="ARBA00005201"/>
    </source>
</evidence>
<dbReference type="InterPro" id="IPR015864">
    <property type="entry name" value="FAD_synthase"/>
</dbReference>
<name>A0A3E2TJ18_9FIRM</name>
<keyword evidence="10 14" id="KW-0067">ATP-binding</keyword>
<dbReference type="GO" id="GO:0008531">
    <property type="term" value="F:riboflavin kinase activity"/>
    <property type="evidence" value="ECO:0007669"/>
    <property type="project" value="UniProtKB-UniRule"/>
</dbReference>
<dbReference type="EC" id="2.7.1.26" evidence="14"/>
<evidence type="ECO:0000256" key="9">
    <source>
        <dbReference type="ARBA" id="ARBA00022827"/>
    </source>
</evidence>
<evidence type="ECO:0000256" key="13">
    <source>
        <dbReference type="ARBA" id="ARBA00049494"/>
    </source>
</evidence>
<keyword evidence="9 14" id="KW-0274">FAD</keyword>
<evidence type="ECO:0000256" key="12">
    <source>
        <dbReference type="ARBA" id="ARBA00047880"/>
    </source>
</evidence>
<evidence type="ECO:0000256" key="6">
    <source>
        <dbReference type="ARBA" id="ARBA00022695"/>
    </source>
</evidence>
<comment type="caution">
    <text evidence="16">The sequence shown here is derived from an EMBL/GenBank/DDBJ whole genome shotgun (WGS) entry which is preliminary data.</text>
</comment>
<keyword evidence="7 14" id="KW-0547">Nucleotide-binding</keyword>
<evidence type="ECO:0000256" key="5">
    <source>
        <dbReference type="ARBA" id="ARBA00022679"/>
    </source>
</evidence>
<dbReference type="PANTHER" id="PTHR22749:SF6">
    <property type="entry name" value="RIBOFLAVIN KINASE"/>
    <property type="match status" value="1"/>
</dbReference>
<dbReference type="SUPFAM" id="SSF52374">
    <property type="entry name" value="Nucleotidylyl transferase"/>
    <property type="match status" value="1"/>
</dbReference>
<dbReference type="NCBIfam" id="TIGR00083">
    <property type="entry name" value="ribF"/>
    <property type="match status" value="1"/>
</dbReference>
<dbReference type="GO" id="GO:0003919">
    <property type="term" value="F:FMN adenylyltransferase activity"/>
    <property type="evidence" value="ECO:0007669"/>
    <property type="project" value="UniProtKB-UniRule"/>
</dbReference>
<dbReference type="UniPathway" id="UPA00276">
    <property type="reaction ID" value="UER00406"/>
</dbReference>